<comment type="caution">
    <text evidence="1">The sequence shown here is derived from an EMBL/GenBank/DDBJ whole genome shotgun (WGS) entry which is preliminary data.</text>
</comment>
<reference evidence="1 2" key="1">
    <citation type="journal article" date="2019" name="Sci. Rep.">
        <title>Orb-weaving spider Araneus ventricosus genome elucidates the spidroin gene catalogue.</title>
        <authorList>
            <person name="Kono N."/>
            <person name="Nakamura H."/>
            <person name="Ohtoshi R."/>
            <person name="Moran D.A.P."/>
            <person name="Shinohara A."/>
            <person name="Yoshida Y."/>
            <person name="Fujiwara M."/>
            <person name="Mori M."/>
            <person name="Tomita M."/>
            <person name="Arakawa K."/>
        </authorList>
    </citation>
    <scope>NUCLEOTIDE SEQUENCE [LARGE SCALE GENOMIC DNA]</scope>
</reference>
<proteinExistence type="predicted"/>
<keyword evidence="2" id="KW-1185">Reference proteome</keyword>
<evidence type="ECO:0000313" key="1">
    <source>
        <dbReference type="EMBL" id="GBL65976.1"/>
    </source>
</evidence>
<accession>A0A4Y1ZU60</accession>
<sequence>MSMYPKPQKGFVQVRGRLMWNRTVASVRCAATLILTPHVHVPRNHKKVSFQVRDLCGIGLFASVRCAATLILTPTCPCTETTKGFVKFGRLMARMRTVRQ</sequence>
<gene>
    <name evidence="1" type="ORF">AVEN_12226_1</name>
</gene>
<evidence type="ECO:0000313" key="2">
    <source>
        <dbReference type="Proteomes" id="UP000499080"/>
    </source>
</evidence>
<dbReference type="EMBL" id="BGPR01077506">
    <property type="protein sequence ID" value="GBL65976.1"/>
    <property type="molecule type" value="Genomic_DNA"/>
</dbReference>
<name>A0A4Y1ZU60_ARAVE</name>
<organism evidence="1 2">
    <name type="scientific">Araneus ventricosus</name>
    <name type="common">Orbweaver spider</name>
    <name type="synonym">Epeira ventricosa</name>
    <dbReference type="NCBI Taxonomy" id="182803"/>
    <lineage>
        <taxon>Eukaryota</taxon>
        <taxon>Metazoa</taxon>
        <taxon>Ecdysozoa</taxon>
        <taxon>Arthropoda</taxon>
        <taxon>Chelicerata</taxon>
        <taxon>Arachnida</taxon>
        <taxon>Araneae</taxon>
        <taxon>Araneomorphae</taxon>
        <taxon>Entelegynae</taxon>
        <taxon>Araneoidea</taxon>
        <taxon>Araneidae</taxon>
        <taxon>Araneus</taxon>
    </lineage>
</organism>
<dbReference type="Proteomes" id="UP000499080">
    <property type="component" value="Unassembled WGS sequence"/>
</dbReference>
<protein>
    <submittedName>
        <fullName evidence="1">Uncharacterized protein</fullName>
    </submittedName>
</protein>
<dbReference type="AlphaFoldDB" id="A0A4Y1ZU60"/>